<evidence type="ECO:0000256" key="1">
    <source>
        <dbReference type="SAM" id="Phobius"/>
    </source>
</evidence>
<feature type="transmembrane region" description="Helical" evidence="1">
    <location>
        <begin position="399"/>
        <end position="424"/>
    </location>
</feature>
<evidence type="ECO:0000313" key="2">
    <source>
        <dbReference type="EMBL" id="KAL0368280.1"/>
    </source>
</evidence>
<gene>
    <name evidence="2" type="ORF">Scaly_1046900</name>
</gene>
<keyword evidence="1" id="KW-1133">Transmembrane helix</keyword>
<reference evidence="2" key="1">
    <citation type="submission" date="2020-06" db="EMBL/GenBank/DDBJ databases">
        <authorList>
            <person name="Li T."/>
            <person name="Hu X."/>
            <person name="Zhang T."/>
            <person name="Song X."/>
            <person name="Zhang H."/>
            <person name="Dai N."/>
            <person name="Sheng W."/>
            <person name="Hou X."/>
            <person name="Wei L."/>
        </authorList>
    </citation>
    <scope>NUCLEOTIDE SEQUENCE</scope>
    <source>
        <strain evidence="2">KEN8</strain>
        <tissue evidence="2">Leaf</tissue>
    </source>
</reference>
<organism evidence="2">
    <name type="scientific">Sesamum calycinum</name>
    <dbReference type="NCBI Taxonomy" id="2727403"/>
    <lineage>
        <taxon>Eukaryota</taxon>
        <taxon>Viridiplantae</taxon>
        <taxon>Streptophyta</taxon>
        <taxon>Embryophyta</taxon>
        <taxon>Tracheophyta</taxon>
        <taxon>Spermatophyta</taxon>
        <taxon>Magnoliopsida</taxon>
        <taxon>eudicotyledons</taxon>
        <taxon>Gunneridae</taxon>
        <taxon>Pentapetalae</taxon>
        <taxon>asterids</taxon>
        <taxon>lamiids</taxon>
        <taxon>Lamiales</taxon>
        <taxon>Pedaliaceae</taxon>
        <taxon>Sesamum</taxon>
    </lineage>
</organism>
<comment type="caution">
    <text evidence="2">The sequence shown here is derived from an EMBL/GenBank/DDBJ whole genome shotgun (WGS) entry which is preliminary data.</text>
</comment>
<keyword evidence="1" id="KW-0472">Membrane</keyword>
<reference evidence="2" key="2">
    <citation type="journal article" date="2024" name="Plant">
        <title>Genomic evolution and insights into agronomic trait innovations of Sesamum species.</title>
        <authorList>
            <person name="Miao H."/>
            <person name="Wang L."/>
            <person name="Qu L."/>
            <person name="Liu H."/>
            <person name="Sun Y."/>
            <person name="Le M."/>
            <person name="Wang Q."/>
            <person name="Wei S."/>
            <person name="Zheng Y."/>
            <person name="Lin W."/>
            <person name="Duan Y."/>
            <person name="Cao H."/>
            <person name="Xiong S."/>
            <person name="Wang X."/>
            <person name="Wei L."/>
            <person name="Li C."/>
            <person name="Ma Q."/>
            <person name="Ju M."/>
            <person name="Zhao R."/>
            <person name="Li G."/>
            <person name="Mu C."/>
            <person name="Tian Q."/>
            <person name="Mei H."/>
            <person name="Zhang T."/>
            <person name="Gao T."/>
            <person name="Zhang H."/>
        </authorList>
    </citation>
    <scope>NUCLEOTIDE SEQUENCE</scope>
    <source>
        <strain evidence="2">KEN8</strain>
    </source>
</reference>
<dbReference type="Pfam" id="PF03140">
    <property type="entry name" value="DUF247"/>
    <property type="match status" value="1"/>
</dbReference>
<name>A0AAW2QKH3_9LAMI</name>
<accession>A0AAW2QKH3</accession>
<dbReference type="PANTHER" id="PTHR31170">
    <property type="entry name" value="BNAC04G53230D PROTEIN"/>
    <property type="match status" value="1"/>
</dbReference>
<sequence length="429" mass="50343">MQSYKVAEVFIPISRELSKLPKAQTQRSIYRVHKDLRDVNNKAYEPEIIAIGPYHRDKDNIRMMEEHKLSYLHLLLKRKKENVETYISAVGELEQEARNCYAEPVSLNSAKFIKMLVLDSCFIIELVRKYHRIDPTCKNDPIFEMVWIMNSLQRDIILFENQIPFFILCRLFDMIEGPNRRNMLIHRLLLFCQSLYPGGRSKYKTERSLKEIKHILDLIHGDWIPSVEEVYVNVDEVPKTREWRFIHPATELTDANIAFKMKRDNFFKVDFDHGIMLMSPLTVEDRTECFFRNLIAYEQYFSSKTGPDFVKDYVKFLDCLINSSKDVEILSKCRIIDNWLGDNEVVANIFNRLGVSVTGPGEHFVYATIFDSVNNHYEKRRNRAMAVLRRDYFNSPLSYFSFSAALVILLLTVAQTVLSTLQLFPTSRS</sequence>
<dbReference type="PANTHER" id="PTHR31170:SF17">
    <property type="match status" value="1"/>
</dbReference>
<dbReference type="EMBL" id="JACGWM010000006">
    <property type="protein sequence ID" value="KAL0368280.1"/>
    <property type="molecule type" value="Genomic_DNA"/>
</dbReference>
<dbReference type="AlphaFoldDB" id="A0AAW2QKH3"/>
<protein>
    <submittedName>
        <fullName evidence="2">Uncharacterized protein</fullName>
    </submittedName>
</protein>
<keyword evidence="1" id="KW-0812">Transmembrane</keyword>
<dbReference type="InterPro" id="IPR004158">
    <property type="entry name" value="DUF247_pln"/>
</dbReference>
<proteinExistence type="predicted"/>